<dbReference type="InParanoid" id="G9EP60"/>
<dbReference type="Proteomes" id="UP000002770">
    <property type="component" value="Unassembled WGS sequence"/>
</dbReference>
<protein>
    <submittedName>
        <fullName evidence="1">Uncharacterized protein</fullName>
    </submittedName>
</protein>
<proteinExistence type="predicted"/>
<sequence>MKINFPFTYEVTIFLSQLETGGIIHRGFFIFNIKNKKTLWSENLWSQALNFGYEHIEL</sequence>
<keyword evidence="2" id="KW-1185">Reference proteome</keyword>
<organism evidence="1 2">
    <name type="scientific">Legionella drancourtii LLAP12</name>
    <dbReference type="NCBI Taxonomy" id="658187"/>
    <lineage>
        <taxon>Bacteria</taxon>
        <taxon>Pseudomonadati</taxon>
        <taxon>Pseudomonadota</taxon>
        <taxon>Gammaproteobacteria</taxon>
        <taxon>Legionellales</taxon>
        <taxon>Legionellaceae</taxon>
        <taxon>Legionella</taxon>
    </lineage>
</organism>
<gene>
    <name evidence="1" type="ORF">LDG_7041</name>
</gene>
<evidence type="ECO:0000313" key="2">
    <source>
        <dbReference type="Proteomes" id="UP000002770"/>
    </source>
</evidence>
<evidence type="ECO:0000313" key="1">
    <source>
        <dbReference type="EMBL" id="EHL30895.1"/>
    </source>
</evidence>
<reference evidence="1 2" key="1">
    <citation type="journal article" date="2011" name="BMC Genomics">
        <title>Insight into cross-talk between intra-amoebal pathogens.</title>
        <authorList>
            <person name="Gimenez G."/>
            <person name="Bertelli C."/>
            <person name="Moliner C."/>
            <person name="Robert C."/>
            <person name="Raoult D."/>
            <person name="Fournier P.E."/>
            <person name="Greub G."/>
        </authorList>
    </citation>
    <scope>NUCLEOTIDE SEQUENCE [LARGE SCALE GENOMIC DNA]</scope>
    <source>
        <strain evidence="1 2">LLAP12</strain>
    </source>
</reference>
<dbReference type="STRING" id="658187.LDG_7041"/>
<dbReference type="HOGENOM" id="CLU_2973913_0_0_6"/>
<accession>G9EP60</accession>
<name>G9EP60_9GAMM</name>
<dbReference type="EMBL" id="JH413822">
    <property type="protein sequence ID" value="EHL30895.1"/>
    <property type="molecule type" value="Genomic_DNA"/>
</dbReference>
<dbReference type="AlphaFoldDB" id="G9EP60"/>